<evidence type="ECO:0000256" key="1">
    <source>
        <dbReference type="SAM" id="MobiDB-lite"/>
    </source>
</evidence>
<evidence type="ECO:0000313" key="2">
    <source>
        <dbReference type="EMBL" id="KAK3921952.1"/>
    </source>
</evidence>
<dbReference type="AlphaFoldDB" id="A0AAE1LL08"/>
<keyword evidence="3" id="KW-1185">Reference proteome</keyword>
<evidence type="ECO:0000313" key="3">
    <source>
        <dbReference type="Proteomes" id="UP001219518"/>
    </source>
</evidence>
<dbReference type="EMBL" id="JAHWGI010001056">
    <property type="protein sequence ID" value="KAK3921952.1"/>
    <property type="molecule type" value="Genomic_DNA"/>
</dbReference>
<accession>A0AAE1LL08</accession>
<reference evidence="2" key="2">
    <citation type="journal article" date="2023" name="BMC Genomics">
        <title>Pest status, molecular evolution, and epigenetic factors derived from the genome assembly of Frankliniella fusca, a thysanopteran phytovirus vector.</title>
        <authorList>
            <person name="Catto M.A."/>
            <person name="Labadie P.E."/>
            <person name="Jacobson A.L."/>
            <person name="Kennedy G.G."/>
            <person name="Srinivasan R."/>
            <person name="Hunt B.G."/>
        </authorList>
    </citation>
    <scope>NUCLEOTIDE SEQUENCE</scope>
    <source>
        <strain evidence="2">PL_HMW_Pooled</strain>
    </source>
</reference>
<feature type="non-terminal residue" evidence="2">
    <location>
        <position position="1"/>
    </location>
</feature>
<feature type="region of interest" description="Disordered" evidence="1">
    <location>
        <begin position="109"/>
        <end position="159"/>
    </location>
</feature>
<feature type="region of interest" description="Disordered" evidence="1">
    <location>
        <begin position="62"/>
        <end position="91"/>
    </location>
</feature>
<gene>
    <name evidence="2" type="ORF">KUF71_011128</name>
</gene>
<organism evidence="2 3">
    <name type="scientific">Frankliniella fusca</name>
    <dbReference type="NCBI Taxonomy" id="407009"/>
    <lineage>
        <taxon>Eukaryota</taxon>
        <taxon>Metazoa</taxon>
        <taxon>Ecdysozoa</taxon>
        <taxon>Arthropoda</taxon>
        <taxon>Hexapoda</taxon>
        <taxon>Insecta</taxon>
        <taxon>Pterygota</taxon>
        <taxon>Neoptera</taxon>
        <taxon>Paraneoptera</taxon>
        <taxon>Thysanoptera</taxon>
        <taxon>Terebrantia</taxon>
        <taxon>Thripoidea</taxon>
        <taxon>Thripidae</taxon>
        <taxon>Frankliniella</taxon>
    </lineage>
</organism>
<dbReference type="Proteomes" id="UP001219518">
    <property type="component" value="Unassembled WGS sequence"/>
</dbReference>
<feature type="compositionally biased region" description="Basic residues" evidence="1">
    <location>
        <begin position="150"/>
        <end position="159"/>
    </location>
</feature>
<name>A0AAE1LL08_9NEOP</name>
<proteinExistence type="predicted"/>
<feature type="region of interest" description="Disordered" evidence="1">
    <location>
        <begin position="1"/>
        <end position="20"/>
    </location>
</feature>
<comment type="caution">
    <text evidence="2">The sequence shown here is derived from an EMBL/GenBank/DDBJ whole genome shotgun (WGS) entry which is preliminary data.</text>
</comment>
<reference evidence="2" key="1">
    <citation type="submission" date="2021-07" db="EMBL/GenBank/DDBJ databases">
        <authorList>
            <person name="Catto M.A."/>
            <person name="Jacobson A."/>
            <person name="Kennedy G."/>
            <person name="Labadie P."/>
            <person name="Hunt B.G."/>
            <person name="Srinivasan R."/>
        </authorList>
    </citation>
    <scope>NUCLEOTIDE SEQUENCE</scope>
    <source>
        <strain evidence="2">PL_HMW_Pooled</strain>
        <tissue evidence="2">Head</tissue>
    </source>
</reference>
<sequence length="159" mass="17564">IKKGRVRIRKVERRGERASERAAHGVERRYAGNLLPHSLIALKVDKPTTFWKGVRCRRPCAAAREARGRPIRPGSRQTPGGSAARSADAEGDWRHVWRRARAELRRAAVSGGVPVPTPVDSSQPTPPTHPPCHRGILPGCAPHVPDKSAPRKRIRWPSS</sequence>
<feature type="compositionally biased region" description="Basic residues" evidence="1">
    <location>
        <begin position="1"/>
        <end position="12"/>
    </location>
</feature>
<protein>
    <submittedName>
        <fullName evidence="2">Histone chaperone RTT106</fullName>
    </submittedName>
</protein>